<proteinExistence type="inferred from homology"/>
<evidence type="ECO:0000256" key="4">
    <source>
        <dbReference type="ARBA" id="ARBA00023145"/>
    </source>
</evidence>
<dbReference type="GO" id="GO:0006915">
    <property type="term" value="P:apoptotic process"/>
    <property type="evidence" value="ECO:0007669"/>
    <property type="project" value="UniProtKB-KW"/>
</dbReference>
<dbReference type="GO" id="GO:0005737">
    <property type="term" value="C:cytoplasm"/>
    <property type="evidence" value="ECO:0007669"/>
    <property type="project" value="TreeGrafter"/>
</dbReference>
<dbReference type="InterPro" id="IPR050452">
    <property type="entry name" value="Metacaspase"/>
</dbReference>
<dbReference type="PANTHER" id="PTHR48104:SF30">
    <property type="entry name" value="METACASPASE-1"/>
    <property type="match status" value="1"/>
</dbReference>
<dbReference type="GO" id="GO:0004197">
    <property type="term" value="F:cysteine-type endopeptidase activity"/>
    <property type="evidence" value="ECO:0007669"/>
    <property type="project" value="InterPro"/>
</dbReference>
<dbReference type="Proteomes" id="UP000265631">
    <property type="component" value="Unassembled WGS sequence"/>
</dbReference>
<evidence type="ECO:0000313" key="7">
    <source>
        <dbReference type="Proteomes" id="UP000265631"/>
    </source>
</evidence>
<dbReference type="PANTHER" id="PTHR48104">
    <property type="entry name" value="METACASPASE-4"/>
    <property type="match status" value="1"/>
</dbReference>
<feature type="domain" description="Peptidase C14 caspase" evidence="5">
    <location>
        <begin position="9"/>
        <end position="296"/>
    </location>
</feature>
<dbReference type="InterPro" id="IPR029030">
    <property type="entry name" value="Caspase-like_dom_sf"/>
</dbReference>
<keyword evidence="3" id="KW-0645">Protease</keyword>
<evidence type="ECO:0000256" key="2">
    <source>
        <dbReference type="ARBA" id="ARBA00022703"/>
    </source>
</evidence>
<sequence>MPVKTSCGKKIALLVGVNNYLKADSSTRKDNNGNAVTLDDLGGCENDVLNLKKMLDKKYGITNATIMISSSSPNAKSYQQPTYQNIENAFQKVTQTAQKGDLFFFHFSGHGARLNTTRNPPNGHTKDPSLLPMDFCQGQPAVRGWILNHWLRRLYQKGVEVVVSLDSCYSGGAWRTDGMKRTVGEDWKPPVNLPVDEEQALDVAVSDIPSIERNAVPIDSWGINPYNFTLMAACKSNQSAQECRQADGKVCGVFTATLVSHLDSDSRLKTYRAVCAAIKGKFEASSMTQTPMVYGHDRLQFLGTTEPCCAMPLYVRVEKGSIRIPEGKIHGVTRGTEYTRLLPDAHKLVVEDVEDTVSFVKIPDNTQSVWKSGDEIYRSRLSTQQPFRVLVDPTLPSAFNGALLRKLEQHVHGPIEVVTASPHEDRSTAAVELKCKEGRIELYKQQSGAGCHTTTVKDTYCSWLFSKLKQRDSGAMERVPGLELLCPKGHESGQPIAPSASAIIHLLRYQQILELRDLAPNTKTPFTVKLMDEDRSLELSKSQKVFSSTKVRLIFQNLSSETLHFTVLVFGPGHHIKQLYPGSESSRRVGPGSGNRECCFRLQLPENLRPGLYKDILRIFVTKTSDVSLKGLELPDIWSEGQTFHSTSSPLRDVRLVEEFEWWIDDFEIWTQDRPGR</sequence>
<dbReference type="GO" id="GO:0006508">
    <property type="term" value="P:proteolysis"/>
    <property type="evidence" value="ECO:0007669"/>
    <property type="project" value="InterPro"/>
</dbReference>
<reference evidence="6 7" key="1">
    <citation type="journal article" date="2018" name="PLoS Pathog.">
        <title>Evolution of structural diversity of trichothecenes, a family of toxins produced by plant pathogenic and entomopathogenic fungi.</title>
        <authorList>
            <person name="Proctor R.H."/>
            <person name="McCormick S.P."/>
            <person name="Kim H.S."/>
            <person name="Cardoza R.E."/>
            <person name="Stanley A.M."/>
            <person name="Lindo L."/>
            <person name="Kelly A."/>
            <person name="Brown D.W."/>
            <person name="Lee T."/>
            <person name="Vaughan M.M."/>
            <person name="Alexander N.J."/>
            <person name="Busman M."/>
            <person name="Gutierrez S."/>
        </authorList>
    </citation>
    <scope>NUCLEOTIDE SEQUENCE [LARGE SCALE GENOMIC DNA]</scope>
    <source>
        <strain evidence="6 7">NRRL 13405</strain>
    </source>
</reference>
<comment type="caution">
    <text evidence="6">The sequence shown here is derived from an EMBL/GenBank/DDBJ whole genome shotgun (WGS) entry which is preliminary data.</text>
</comment>
<evidence type="ECO:0000256" key="3">
    <source>
        <dbReference type="ARBA" id="ARBA00022807"/>
    </source>
</evidence>
<gene>
    <name evidence="6" type="ORF">FIE12Z_12327</name>
</gene>
<keyword evidence="3" id="KW-0788">Thiol protease</keyword>
<comment type="similarity">
    <text evidence="1">Belongs to the peptidase C14B family.</text>
</comment>
<organism evidence="6 7">
    <name type="scientific">Fusarium flagelliforme</name>
    <dbReference type="NCBI Taxonomy" id="2675880"/>
    <lineage>
        <taxon>Eukaryota</taxon>
        <taxon>Fungi</taxon>
        <taxon>Dikarya</taxon>
        <taxon>Ascomycota</taxon>
        <taxon>Pezizomycotina</taxon>
        <taxon>Sordariomycetes</taxon>
        <taxon>Hypocreomycetidae</taxon>
        <taxon>Hypocreales</taxon>
        <taxon>Nectriaceae</taxon>
        <taxon>Fusarium</taxon>
        <taxon>Fusarium incarnatum-equiseti species complex</taxon>
    </lineage>
</organism>
<dbReference type="InterPro" id="IPR011600">
    <property type="entry name" value="Pept_C14_caspase"/>
</dbReference>
<evidence type="ECO:0000256" key="1">
    <source>
        <dbReference type="ARBA" id="ARBA00009005"/>
    </source>
</evidence>
<dbReference type="EMBL" id="PXXK01000573">
    <property type="protein sequence ID" value="RFN43448.1"/>
    <property type="molecule type" value="Genomic_DNA"/>
</dbReference>
<keyword evidence="2" id="KW-0053">Apoptosis</keyword>
<name>A0A395M6G4_9HYPO</name>
<dbReference type="AlphaFoldDB" id="A0A395M6G4"/>
<dbReference type="SUPFAM" id="SSF52129">
    <property type="entry name" value="Caspase-like"/>
    <property type="match status" value="1"/>
</dbReference>
<keyword evidence="3" id="KW-0378">Hydrolase</keyword>
<evidence type="ECO:0000313" key="6">
    <source>
        <dbReference type="EMBL" id="RFN43448.1"/>
    </source>
</evidence>
<dbReference type="Gene3D" id="3.40.50.1460">
    <property type="match status" value="1"/>
</dbReference>
<protein>
    <submittedName>
        <fullName evidence="6">Tpr domain-containing protein</fullName>
    </submittedName>
</protein>
<keyword evidence="4" id="KW-0865">Zymogen</keyword>
<dbReference type="Pfam" id="PF00656">
    <property type="entry name" value="Peptidase_C14"/>
    <property type="match status" value="1"/>
</dbReference>
<keyword evidence="7" id="KW-1185">Reference proteome</keyword>
<evidence type="ECO:0000259" key="5">
    <source>
        <dbReference type="Pfam" id="PF00656"/>
    </source>
</evidence>
<accession>A0A395M6G4</accession>